<name>A0AAV0HV46_9ROSI</name>
<evidence type="ECO:0000313" key="1">
    <source>
        <dbReference type="EMBL" id="CAI0388818.1"/>
    </source>
</evidence>
<sequence>MLVVRLANKKRKHSQQCRQGEETRHCCLSSFPCPFPFFSSPPPQLPKLKLRRFISELLDFMIFREPDMA</sequence>
<gene>
    <name evidence="1" type="ORF">LITE_LOCUS5989</name>
</gene>
<protein>
    <submittedName>
        <fullName evidence="1">Uncharacterized protein</fullName>
    </submittedName>
</protein>
<proteinExistence type="predicted"/>
<dbReference type="AlphaFoldDB" id="A0AAV0HV46"/>
<keyword evidence="2" id="KW-1185">Reference proteome</keyword>
<evidence type="ECO:0000313" key="2">
    <source>
        <dbReference type="Proteomes" id="UP001154282"/>
    </source>
</evidence>
<dbReference type="EMBL" id="CAMGYJ010000003">
    <property type="protein sequence ID" value="CAI0388818.1"/>
    <property type="molecule type" value="Genomic_DNA"/>
</dbReference>
<organism evidence="1 2">
    <name type="scientific">Linum tenue</name>
    <dbReference type="NCBI Taxonomy" id="586396"/>
    <lineage>
        <taxon>Eukaryota</taxon>
        <taxon>Viridiplantae</taxon>
        <taxon>Streptophyta</taxon>
        <taxon>Embryophyta</taxon>
        <taxon>Tracheophyta</taxon>
        <taxon>Spermatophyta</taxon>
        <taxon>Magnoliopsida</taxon>
        <taxon>eudicotyledons</taxon>
        <taxon>Gunneridae</taxon>
        <taxon>Pentapetalae</taxon>
        <taxon>rosids</taxon>
        <taxon>fabids</taxon>
        <taxon>Malpighiales</taxon>
        <taxon>Linaceae</taxon>
        <taxon>Linum</taxon>
    </lineage>
</organism>
<dbReference type="Proteomes" id="UP001154282">
    <property type="component" value="Unassembled WGS sequence"/>
</dbReference>
<comment type="caution">
    <text evidence="1">The sequence shown here is derived from an EMBL/GenBank/DDBJ whole genome shotgun (WGS) entry which is preliminary data.</text>
</comment>
<reference evidence="1" key="1">
    <citation type="submission" date="2022-08" db="EMBL/GenBank/DDBJ databases">
        <authorList>
            <person name="Gutierrez-Valencia J."/>
        </authorList>
    </citation>
    <scope>NUCLEOTIDE SEQUENCE</scope>
</reference>
<accession>A0AAV0HV46</accession>